<reference evidence="7" key="1">
    <citation type="submission" date="2018-05" db="EMBL/GenBank/DDBJ databases">
        <authorList>
            <person name="Lanie J.A."/>
            <person name="Ng W.-L."/>
            <person name="Kazmierczak K.M."/>
            <person name="Andrzejewski T.M."/>
            <person name="Davidsen T.M."/>
            <person name="Wayne K.J."/>
            <person name="Tettelin H."/>
            <person name="Glass J.I."/>
            <person name="Rusch D."/>
            <person name="Podicherti R."/>
            <person name="Tsui H.-C.T."/>
            <person name="Winkler M.E."/>
        </authorList>
    </citation>
    <scope>NUCLEOTIDE SEQUENCE</scope>
</reference>
<dbReference type="Gene3D" id="3.40.640.10">
    <property type="entry name" value="Type I PLP-dependent aspartate aminotransferase-like (Major domain)"/>
    <property type="match status" value="1"/>
</dbReference>
<keyword evidence="4" id="KW-0808">Transferase</keyword>
<keyword evidence="3" id="KW-0032">Aminotransferase</keyword>
<dbReference type="InterPro" id="IPR015421">
    <property type="entry name" value="PyrdxlP-dep_Trfase_major"/>
</dbReference>
<dbReference type="Pfam" id="PF00155">
    <property type="entry name" value="Aminotran_1_2"/>
    <property type="match status" value="1"/>
</dbReference>
<comment type="cofactor">
    <cofactor evidence="1">
        <name>pyridoxal 5'-phosphate</name>
        <dbReference type="ChEBI" id="CHEBI:597326"/>
    </cofactor>
</comment>
<keyword evidence="5" id="KW-0663">Pyridoxal phosphate</keyword>
<evidence type="ECO:0000256" key="2">
    <source>
        <dbReference type="ARBA" id="ARBA00007441"/>
    </source>
</evidence>
<feature type="domain" description="Aminotransferase class I/classII large" evidence="6">
    <location>
        <begin position="92"/>
        <end position="292"/>
    </location>
</feature>
<evidence type="ECO:0000256" key="3">
    <source>
        <dbReference type="ARBA" id="ARBA00022576"/>
    </source>
</evidence>
<name>A0A381V305_9ZZZZ</name>
<dbReference type="GO" id="GO:0030170">
    <property type="term" value="F:pyridoxal phosphate binding"/>
    <property type="evidence" value="ECO:0007669"/>
    <property type="project" value="InterPro"/>
</dbReference>
<gene>
    <name evidence="7" type="ORF">METZ01_LOCUS87438</name>
</gene>
<sequence length="455" mass="51093">MVEKIKLTSGSEFSDMPFPLNSKSIDNIIHKNDIDLNLISIRELQSLVSELSDNFSVEFLRFEFGIPGLKANSIGPQEEIKVLKENGALPSTYPPFDGIPRLKKATVEFVHQFLDIHVSPTNCIPTVGAMHGCFISQAIAGRRKEVSDTILFIDPGFPVNKLQTQFLGLKNISIDLCDYRREDLGEKLEEIFSAGKIGGLLWSSPNNPTWTCLTEAELEMIGKLLTKYDVIGIEDSAYFGMDFRYDYGKPGQPPFQPTIAKYTENYFIIISSSKIFSYPGQRISVTISSETLMTRKYPYLKKYFNSKTIRRAFIHGGIYPTTAGVPITPQHALAAFFETACTGEFDFLDSLKIYKVKAIKAKKIFLKNGFTLAYPDDSGKPLGDGFYFTIQRGDLTSGELLYIMLQFGIAGIPLDITGSKRKGVRICISLIQEDKFEELDKRIKALDKYLTSLKK</sequence>
<evidence type="ECO:0000256" key="5">
    <source>
        <dbReference type="ARBA" id="ARBA00022898"/>
    </source>
</evidence>
<dbReference type="EMBL" id="UINC01007683">
    <property type="protein sequence ID" value="SVA34584.1"/>
    <property type="molecule type" value="Genomic_DNA"/>
</dbReference>
<protein>
    <recommendedName>
        <fullName evidence="6">Aminotransferase class I/classII large domain-containing protein</fullName>
    </recommendedName>
</protein>
<dbReference type="Gene3D" id="3.90.1150.100">
    <property type="match status" value="2"/>
</dbReference>
<proteinExistence type="inferred from homology"/>
<dbReference type="AlphaFoldDB" id="A0A381V305"/>
<dbReference type="GO" id="GO:0008483">
    <property type="term" value="F:transaminase activity"/>
    <property type="evidence" value="ECO:0007669"/>
    <property type="project" value="UniProtKB-KW"/>
</dbReference>
<dbReference type="PANTHER" id="PTHR46383">
    <property type="entry name" value="ASPARTATE AMINOTRANSFERASE"/>
    <property type="match status" value="1"/>
</dbReference>
<dbReference type="InterPro" id="IPR015424">
    <property type="entry name" value="PyrdxlP-dep_Trfase"/>
</dbReference>
<evidence type="ECO:0000313" key="7">
    <source>
        <dbReference type="EMBL" id="SVA34584.1"/>
    </source>
</evidence>
<dbReference type="PANTHER" id="PTHR46383:SF1">
    <property type="entry name" value="ASPARTATE AMINOTRANSFERASE"/>
    <property type="match status" value="1"/>
</dbReference>
<dbReference type="InterPro" id="IPR050596">
    <property type="entry name" value="AspAT/PAT-like"/>
</dbReference>
<dbReference type="SUPFAM" id="SSF53383">
    <property type="entry name" value="PLP-dependent transferases"/>
    <property type="match status" value="1"/>
</dbReference>
<dbReference type="InterPro" id="IPR004839">
    <property type="entry name" value="Aminotransferase_I/II_large"/>
</dbReference>
<dbReference type="CDD" id="cd00609">
    <property type="entry name" value="AAT_like"/>
    <property type="match status" value="1"/>
</dbReference>
<accession>A0A381V305</accession>
<evidence type="ECO:0000256" key="1">
    <source>
        <dbReference type="ARBA" id="ARBA00001933"/>
    </source>
</evidence>
<evidence type="ECO:0000256" key="4">
    <source>
        <dbReference type="ARBA" id="ARBA00022679"/>
    </source>
</evidence>
<organism evidence="7">
    <name type="scientific">marine metagenome</name>
    <dbReference type="NCBI Taxonomy" id="408172"/>
    <lineage>
        <taxon>unclassified sequences</taxon>
        <taxon>metagenomes</taxon>
        <taxon>ecological metagenomes</taxon>
    </lineage>
</organism>
<comment type="similarity">
    <text evidence="2">Belongs to the class-I pyridoxal-phosphate-dependent aminotransferase family.</text>
</comment>
<evidence type="ECO:0000259" key="6">
    <source>
        <dbReference type="Pfam" id="PF00155"/>
    </source>
</evidence>
<dbReference type="GO" id="GO:0006520">
    <property type="term" value="P:amino acid metabolic process"/>
    <property type="evidence" value="ECO:0007669"/>
    <property type="project" value="InterPro"/>
</dbReference>